<dbReference type="PROSITE" id="PS51830">
    <property type="entry name" value="FIIND"/>
    <property type="match status" value="1"/>
</dbReference>
<dbReference type="SUPFAM" id="SSF47986">
    <property type="entry name" value="DEATH domain"/>
    <property type="match status" value="1"/>
</dbReference>
<dbReference type="FunFam" id="1.10.533.10:FF:000013">
    <property type="entry name" value="Apoptosis-associated speck-like protein containing a CARD"/>
    <property type="match status" value="1"/>
</dbReference>
<dbReference type="Pfam" id="PF23679">
    <property type="entry name" value="UPA-FIIND"/>
    <property type="match status" value="1"/>
</dbReference>
<dbReference type="OrthoDB" id="428577at2759"/>
<dbReference type="GO" id="GO:0006954">
    <property type="term" value="P:inflammatory response"/>
    <property type="evidence" value="ECO:0000318"/>
    <property type="project" value="GO_Central"/>
</dbReference>
<evidence type="ECO:0000259" key="6">
    <source>
        <dbReference type="PROSITE" id="PS50209"/>
    </source>
</evidence>
<keyword evidence="2" id="KW-0963">Cytoplasm</keyword>
<keyword evidence="5" id="KW-0395">Inflammatory response</keyword>
<keyword evidence="3" id="KW-0399">Innate immunity</keyword>
<evidence type="ECO:0000256" key="5">
    <source>
        <dbReference type="ARBA" id="ARBA00023198"/>
    </source>
</evidence>
<dbReference type="PROSITE" id="PS50209">
    <property type="entry name" value="CARD"/>
    <property type="match status" value="1"/>
</dbReference>
<dbReference type="GO" id="GO:0005634">
    <property type="term" value="C:nucleus"/>
    <property type="evidence" value="ECO:0000318"/>
    <property type="project" value="GO_Central"/>
</dbReference>
<dbReference type="CTD" id="22861"/>
<evidence type="ECO:0000313" key="9">
    <source>
        <dbReference type="RefSeq" id="XP_031748925.1"/>
    </source>
</evidence>
<dbReference type="Gene3D" id="1.10.533.10">
    <property type="entry name" value="Death Domain, Fas"/>
    <property type="match status" value="1"/>
</dbReference>
<feature type="domain" description="CARD" evidence="6">
    <location>
        <begin position="289"/>
        <end position="379"/>
    </location>
</feature>
<dbReference type="Pfam" id="PF13553">
    <property type="entry name" value="FIIND"/>
    <property type="match status" value="1"/>
</dbReference>
<dbReference type="Proteomes" id="UP000008143">
    <property type="component" value="Chromosome 9"/>
</dbReference>
<keyword evidence="8" id="KW-1185">Reference proteome</keyword>
<dbReference type="GO" id="GO:0097193">
    <property type="term" value="P:intrinsic apoptotic signaling pathway"/>
    <property type="evidence" value="ECO:0000318"/>
    <property type="project" value="GO_Central"/>
</dbReference>
<dbReference type="AlphaFoldDB" id="A0A8J1IVZ6"/>
<evidence type="ECO:0000256" key="2">
    <source>
        <dbReference type="ARBA" id="ARBA00022490"/>
    </source>
</evidence>
<dbReference type="PANTHER" id="PTHR46985">
    <property type="entry name" value="NACHT, LRR AND PYD DOMAINS-CONTAINING PROTEIN 1"/>
    <property type="match status" value="1"/>
</dbReference>
<dbReference type="GO" id="GO:0042981">
    <property type="term" value="P:regulation of apoptotic process"/>
    <property type="evidence" value="ECO:0007669"/>
    <property type="project" value="InterPro"/>
</dbReference>
<comment type="subcellular location">
    <subcellularLocation>
        <location evidence="1">Cytoplasm</location>
        <location evidence="1">Cytosol</location>
    </subcellularLocation>
</comment>
<dbReference type="RefSeq" id="XP_031748925.1">
    <property type="nucleotide sequence ID" value="XM_031893065.1"/>
</dbReference>
<dbReference type="InterPro" id="IPR001315">
    <property type="entry name" value="CARD"/>
</dbReference>
<dbReference type="OMA" id="FNITIRY"/>
<evidence type="ECO:0000259" key="7">
    <source>
        <dbReference type="PROSITE" id="PS51830"/>
    </source>
</evidence>
<dbReference type="Pfam" id="PF00619">
    <property type="entry name" value="CARD"/>
    <property type="match status" value="1"/>
</dbReference>
<dbReference type="GO" id="GO:0140608">
    <property type="term" value="F:cysteine-type endopeptidase activator activity"/>
    <property type="evidence" value="ECO:0000318"/>
    <property type="project" value="GO_Central"/>
</dbReference>
<feature type="domain" description="FIIND" evidence="7">
    <location>
        <begin position="4"/>
        <end position="288"/>
    </location>
</feature>
<dbReference type="CDD" id="cd08330">
    <property type="entry name" value="CARD_ASC_NALP1"/>
    <property type="match status" value="1"/>
</dbReference>
<sequence>MECEICGEVPEATEVHPRKFDDTYRLELPYEGRFRCSETGIQFCVESPTFIEFELSSWEEYLGYLEQYLYHIVGPLFNITIRYGRVSAVYLPHYVCLRGGQVDTKRFRVAHYKHGNMVLETPAAVQPFYVVLKEPTFSPIGVVMMRTLPGIFRKKIPTHGAILIYCRYITGYTLHLYLVPQDPSLLKELHKKEDGSGFSWVAKPPQTNTVYSRRRYFVGGPETARINPRDLKLRFHDNPSMYPYSEIYLLDVTDEISLTVRCTQSQSAIWDVLLRREDLGSRSRPVTKAASYGQHFVDRHREALISRTSNIDPVLDYLLSDFILTQEQYDTVRSKGTPQERMRQLYAHVRAWGDPEKHELYQALKSHNRALIRDLQCSPSPQ</sequence>
<gene>
    <name evidence="9" type="primary">LOC101733344</name>
</gene>
<dbReference type="InterPro" id="IPR033516">
    <property type="entry name" value="CARD8/ASC/NALP1_CARD"/>
</dbReference>
<dbReference type="GO" id="GO:0038187">
    <property type="term" value="F:pattern recognition receptor activity"/>
    <property type="evidence" value="ECO:0000318"/>
    <property type="project" value="GO_Central"/>
</dbReference>
<evidence type="ECO:0000313" key="8">
    <source>
        <dbReference type="Proteomes" id="UP000008143"/>
    </source>
</evidence>
<dbReference type="KEGG" id="xtr:101733344"/>
<dbReference type="InterPro" id="IPR025307">
    <property type="entry name" value="FIIND_dom"/>
</dbReference>
<reference evidence="9" key="1">
    <citation type="submission" date="2025-08" db="UniProtKB">
        <authorList>
            <consortium name="RefSeq"/>
        </authorList>
    </citation>
    <scope>IDENTIFICATION</scope>
    <source>
        <strain evidence="9">Nigerian</strain>
        <tissue evidence="9">Liver and blood</tissue>
    </source>
</reference>
<dbReference type="GO" id="GO:0002218">
    <property type="term" value="P:activation of innate immune response"/>
    <property type="evidence" value="ECO:0000318"/>
    <property type="project" value="GO_Central"/>
</dbReference>
<dbReference type="GO" id="GO:0045087">
    <property type="term" value="P:innate immune response"/>
    <property type="evidence" value="ECO:0007669"/>
    <property type="project" value="UniProtKB-KW"/>
</dbReference>
<accession>A0A8J1IVZ6</accession>
<evidence type="ECO:0000256" key="4">
    <source>
        <dbReference type="ARBA" id="ARBA00022859"/>
    </source>
</evidence>
<name>A0A8J1IVZ6_XENTR</name>
<evidence type="ECO:0000256" key="1">
    <source>
        <dbReference type="ARBA" id="ARBA00004514"/>
    </source>
</evidence>
<evidence type="ECO:0000256" key="3">
    <source>
        <dbReference type="ARBA" id="ARBA00022588"/>
    </source>
</evidence>
<protein>
    <submittedName>
        <fullName evidence="9">NACHT, LRR and PYD domains-containing protein 1b allele 2</fullName>
    </submittedName>
</protein>
<keyword evidence="4" id="KW-0391">Immunity</keyword>
<dbReference type="GeneID" id="101733344"/>
<dbReference type="GO" id="GO:0072559">
    <property type="term" value="C:NLRP3 inflammasome complex"/>
    <property type="evidence" value="ECO:0000318"/>
    <property type="project" value="GO_Central"/>
</dbReference>
<dbReference type="InterPro" id="IPR011029">
    <property type="entry name" value="DEATH-like_dom_sf"/>
</dbReference>
<organism evidence="8 9">
    <name type="scientific">Xenopus tropicalis</name>
    <name type="common">Western clawed frog</name>
    <name type="synonym">Silurana tropicalis</name>
    <dbReference type="NCBI Taxonomy" id="8364"/>
    <lineage>
        <taxon>Eukaryota</taxon>
        <taxon>Metazoa</taxon>
        <taxon>Chordata</taxon>
        <taxon>Craniata</taxon>
        <taxon>Vertebrata</taxon>
        <taxon>Euteleostomi</taxon>
        <taxon>Amphibia</taxon>
        <taxon>Batrachia</taxon>
        <taxon>Anura</taxon>
        <taxon>Pipoidea</taxon>
        <taxon>Pipidae</taxon>
        <taxon>Xenopodinae</taxon>
        <taxon>Xenopus</taxon>
        <taxon>Silurana</taxon>
    </lineage>
</organism>
<proteinExistence type="predicted"/>
<dbReference type="InterPro" id="IPR051249">
    <property type="entry name" value="NLRP_Inflammasome"/>
</dbReference>
<dbReference type="PANTHER" id="PTHR46985:SF5">
    <property type="entry name" value="NACHT, LRR AND PYD DOMAINS-CONTAINING PROTEIN 1B ALLELE 2"/>
    <property type="match status" value="1"/>
</dbReference>